<sequence>MIGVYVPSVYAQAQGSLHGFPGS</sequence>
<protein>
    <submittedName>
        <fullName evidence="1">Uncharacterized protein</fullName>
    </submittedName>
</protein>
<accession>A0A0E9VW53</accession>
<organism evidence="1">
    <name type="scientific">Anguilla anguilla</name>
    <name type="common">European freshwater eel</name>
    <name type="synonym">Muraena anguilla</name>
    <dbReference type="NCBI Taxonomy" id="7936"/>
    <lineage>
        <taxon>Eukaryota</taxon>
        <taxon>Metazoa</taxon>
        <taxon>Chordata</taxon>
        <taxon>Craniata</taxon>
        <taxon>Vertebrata</taxon>
        <taxon>Euteleostomi</taxon>
        <taxon>Actinopterygii</taxon>
        <taxon>Neopterygii</taxon>
        <taxon>Teleostei</taxon>
        <taxon>Anguilliformes</taxon>
        <taxon>Anguillidae</taxon>
        <taxon>Anguilla</taxon>
    </lineage>
</organism>
<name>A0A0E9VW53_ANGAN</name>
<evidence type="ECO:0000313" key="1">
    <source>
        <dbReference type="EMBL" id="JAH82262.1"/>
    </source>
</evidence>
<reference evidence="1" key="1">
    <citation type="submission" date="2014-11" db="EMBL/GenBank/DDBJ databases">
        <authorList>
            <person name="Amaro Gonzalez C."/>
        </authorList>
    </citation>
    <scope>NUCLEOTIDE SEQUENCE</scope>
</reference>
<proteinExistence type="predicted"/>
<dbReference type="AlphaFoldDB" id="A0A0E9VW53"/>
<dbReference type="EMBL" id="GBXM01026315">
    <property type="protein sequence ID" value="JAH82262.1"/>
    <property type="molecule type" value="Transcribed_RNA"/>
</dbReference>
<reference evidence="1" key="2">
    <citation type="journal article" date="2015" name="Fish Shellfish Immunol.">
        <title>Early steps in the European eel (Anguilla anguilla)-Vibrio vulnificus interaction in the gills: Role of the RtxA13 toxin.</title>
        <authorList>
            <person name="Callol A."/>
            <person name="Pajuelo D."/>
            <person name="Ebbesson L."/>
            <person name="Teles M."/>
            <person name="MacKenzie S."/>
            <person name="Amaro C."/>
        </authorList>
    </citation>
    <scope>NUCLEOTIDE SEQUENCE</scope>
</reference>